<evidence type="ECO:0000313" key="3">
    <source>
        <dbReference type="Proteomes" id="UP000700706"/>
    </source>
</evidence>
<protein>
    <submittedName>
        <fullName evidence="2">Uncharacterized protein</fullName>
    </submittedName>
</protein>
<dbReference type="Proteomes" id="UP000700706">
    <property type="component" value="Unassembled WGS sequence"/>
</dbReference>
<name>A0A952KGS9_9PROT</name>
<dbReference type="EMBL" id="JAEKLZ010000160">
    <property type="protein sequence ID" value="MBW8725061.1"/>
    <property type="molecule type" value="Genomic_DNA"/>
</dbReference>
<dbReference type="AlphaFoldDB" id="A0A952KGS9"/>
<evidence type="ECO:0000256" key="1">
    <source>
        <dbReference type="SAM" id="SignalP"/>
    </source>
</evidence>
<comment type="caution">
    <text evidence="2">The sequence shown here is derived from an EMBL/GenBank/DDBJ whole genome shotgun (WGS) entry which is preliminary data.</text>
</comment>
<accession>A0A952KGS9</accession>
<keyword evidence="1" id="KW-0732">Signal</keyword>
<gene>
    <name evidence="2" type="ORF">JF625_07915</name>
</gene>
<feature type="chain" id="PRO_5037212719" evidence="1">
    <location>
        <begin position="28"/>
        <end position="119"/>
    </location>
</feature>
<organism evidence="2 3">
    <name type="scientific">Inquilinus limosus</name>
    <dbReference type="NCBI Taxonomy" id="171674"/>
    <lineage>
        <taxon>Bacteria</taxon>
        <taxon>Pseudomonadati</taxon>
        <taxon>Pseudomonadota</taxon>
        <taxon>Alphaproteobacteria</taxon>
        <taxon>Rhodospirillales</taxon>
        <taxon>Rhodospirillaceae</taxon>
        <taxon>Inquilinus</taxon>
    </lineage>
</organism>
<proteinExistence type="predicted"/>
<sequence length="119" mass="13781">MISTRRILAGALAAAAVTLAVSTPALADGWKRGHGWGPPWRQHHGYYDRGYYDRRPDVVVVQPRPRYYYERPRVYYERPPVYYERPPVYVERPPAYYAPPPAYYAPAPGISVNIPLRFD</sequence>
<reference evidence="2" key="1">
    <citation type="submission" date="2020-06" db="EMBL/GenBank/DDBJ databases">
        <title>Stable isotope informed genome-resolved metagenomics uncovers potential trophic interactions in rhizosphere soil.</title>
        <authorList>
            <person name="Starr E.P."/>
            <person name="Shi S."/>
            <person name="Blazewicz S.J."/>
            <person name="Koch B.J."/>
            <person name="Probst A.J."/>
            <person name="Hungate B.A."/>
            <person name="Pett-Ridge J."/>
            <person name="Firestone M.K."/>
            <person name="Banfield J.F."/>
        </authorList>
    </citation>
    <scope>NUCLEOTIDE SEQUENCE</scope>
    <source>
        <strain evidence="2">YM_69_17</strain>
    </source>
</reference>
<feature type="signal peptide" evidence="1">
    <location>
        <begin position="1"/>
        <end position="27"/>
    </location>
</feature>
<evidence type="ECO:0000313" key="2">
    <source>
        <dbReference type="EMBL" id="MBW8725061.1"/>
    </source>
</evidence>